<dbReference type="InterPro" id="IPR000868">
    <property type="entry name" value="Isochorismatase-like_dom"/>
</dbReference>
<proteinExistence type="inferred from homology"/>
<dbReference type="InterPro" id="IPR050272">
    <property type="entry name" value="Isochorismatase-like_hydrls"/>
</dbReference>
<dbReference type="NCBIfam" id="NF008517">
    <property type="entry name" value="PRK11440.1"/>
    <property type="match status" value="1"/>
</dbReference>
<dbReference type="EMBL" id="JAHDYR010000062">
    <property type="protein sequence ID" value="KAG9390973.1"/>
    <property type="molecule type" value="Genomic_DNA"/>
</dbReference>
<dbReference type="Pfam" id="PF00857">
    <property type="entry name" value="Isochorismatase"/>
    <property type="match status" value="1"/>
</dbReference>
<accession>A0A8J6AQF4</accession>
<evidence type="ECO:0000256" key="2">
    <source>
        <dbReference type="ARBA" id="ARBA00022801"/>
    </source>
</evidence>
<protein>
    <submittedName>
        <fullName evidence="4">Peptidase S28</fullName>
    </submittedName>
</protein>
<name>A0A8J6AQF4_9EUKA</name>
<dbReference type="CDD" id="cd00431">
    <property type="entry name" value="cysteine_hydrolases"/>
    <property type="match status" value="1"/>
</dbReference>
<evidence type="ECO:0000313" key="5">
    <source>
        <dbReference type="Proteomes" id="UP000717585"/>
    </source>
</evidence>
<evidence type="ECO:0000256" key="1">
    <source>
        <dbReference type="ARBA" id="ARBA00006336"/>
    </source>
</evidence>
<evidence type="ECO:0000313" key="4">
    <source>
        <dbReference type="EMBL" id="KAG9390973.1"/>
    </source>
</evidence>
<reference evidence="4" key="1">
    <citation type="submission" date="2021-05" db="EMBL/GenBank/DDBJ databases">
        <title>A free-living protist that lacks canonical eukaryotic 1 DNA replication and segregation systems.</title>
        <authorList>
            <person name="Salas-Leiva D.E."/>
            <person name="Tromer E.C."/>
            <person name="Curtis B.A."/>
            <person name="Jerlstrom-Hultqvist J."/>
            <person name="Kolisko M."/>
            <person name="Yi Z."/>
            <person name="Salas-Leiva J.S."/>
            <person name="Gallot-Lavallee L."/>
            <person name="Kops G.J.P.L."/>
            <person name="Archibald J.M."/>
            <person name="Simpson A.G.B."/>
            <person name="Roger A.J."/>
        </authorList>
    </citation>
    <scope>NUCLEOTIDE SEQUENCE</scope>
    <source>
        <strain evidence="4">BICM</strain>
    </source>
</reference>
<dbReference type="AlphaFoldDB" id="A0A8J6AQF4"/>
<evidence type="ECO:0000259" key="3">
    <source>
        <dbReference type="Pfam" id="PF00857"/>
    </source>
</evidence>
<organism evidence="4 5">
    <name type="scientific">Carpediemonas membranifera</name>
    <dbReference type="NCBI Taxonomy" id="201153"/>
    <lineage>
        <taxon>Eukaryota</taxon>
        <taxon>Metamonada</taxon>
        <taxon>Carpediemonas-like organisms</taxon>
        <taxon>Carpediemonas</taxon>
    </lineage>
</organism>
<feature type="domain" description="Isochorismatase-like" evidence="3">
    <location>
        <begin position="9"/>
        <end position="177"/>
    </location>
</feature>
<sequence length="187" mass="20789">MIDIDPKRTALVLIDLQYGIMRLPTQPYPTADVLARAKDVAANFRAHNAPVVLVHVGWFKDFADAPKGHADAPSRYGSLPEDWQQLDTDLVHDGDIIVLKHQWGAFTGTDLDVQLRRRGIDHIVIGGIITNMGVESTVRHGWEIGYNMTVVEDLCSGLETELHNMAMQKILPKISRVVPCADLNFAL</sequence>
<comment type="similarity">
    <text evidence="1">Belongs to the isochorismatase family.</text>
</comment>
<dbReference type="SUPFAM" id="SSF52499">
    <property type="entry name" value="Isochorismatase-like hydrolases"/>
    <property type="match status" value="1"/>
</dbReference>
<dbReference type="Gene3D" id="3.40.50.850">
    <property type="entry name" value="Isochorismatase-like"/>
    <property type="match status" value="1"/>
</dbReference>
<dbReference type="OrthoDB" id="1739143at2759"/>
<gene>
    <name evidence="4" type="ORF">J8273_7246</name>
</gene>
<keyword evidence="5" id="KW-1185">Reference proteome</keyword>
<dbReference type="PANTHER" id="PTHR43540">
    <property type="entry name" value="PEROXYUREIDOACRYLATE/UREIDOACRYLATE AMIDOHYDROLASE-RELATED"/>
    <property type="match status" value="1"/>
</dbReference>
<dbReference type="InterPro" id="IPR036380">
    <property type="entry name" value="Isochorismatase-like_sf"/>
</dbReference>
<dbReference type="GO" id="GO:0016787">
    <property type="term" value="F:hydrolase activity"/>
    <property type="evidence" value="ECO:0007669"/>
    <property type="project" value="UniProtKB-KW"/>
</dbReference>
<comment type="caution">
    <text evidence="4">The sequence shown here is derived from an EMBL/GenBank/DDBJ whole genome shotgun (WGS) entry which is preliminary data.</text>
</comment>
<dbReference type="PANTHER" id="PTHR43540:SF7">
    <property type="entry name" value="ISOCHORISMATASE FAMILY PROTEIN YECD"/>
    <property type="match status" value="1"/>
</dbReference>
<dbReference type="Proteomes" id="UP000717585">
    <property type="component" value="Unassembled WGS sequence"/>
</dbReference>
<keyword evidence="2" id="KW-0378">Hydrolase</keyword>